<protein>
    <submittedName>
        <fullName evidence="7">Salicylate hydroxylase</fullName>
    </submittedName>
</protein>
<keyword evidence="4" id="KW-0560">Oxidoreductase</keyword>
<keyword evidence="2" id="KW-0285">Flavoprotein</keyword>
<evidence type="ECO:0000256" key="4">
    <source>
        <dbReference type="ARBA" id="ARBA00023002"/>
    </source>
</evidence>
<feature type="domain" description="FAD-binding" evidence="6">
    <location>
        <begin position="325"/>
        <end position="389"/>
    </location>
</feature>
<dbReference type="PANTHER" id="PTHR13789">
    <property type="entry name" value="MONOOXYGENASE"/>
    <property type="match status" value="1"/>
</dbReference>
<keyword evidence="3" id="KW-0274">FAD</keyword>
<dbReference type="GO" id="GO:0071949">
    <property type="term" value="F:FAD binding"/>
    <property type="evidence" value="ECO:0007669"/>
    <property type="project" value="InterPro"/>
</dbReference>
<dbReference type="InterPro" id="IPR036188">
    <property type="entry name" value="FAD/NAD-bd_sf"/>
</dbReference>
<name>A0A9P5DRL0_9HYPO</name>
<dbReference type="PANTHER" id="PTHR13789:SF309">
    <property type="entry name" value="PUTATIVE (AFU_ORTHOLOGUE AFUA_6G14510)-RELATED"/>
    <property type="match status" value="1"/>
</dbReference>
<organism evidence="7 8">
    <name type="scientific">Fusarium beomiforme</name>
    <dbReference type="NCBI Taxonomy" id="44412"/>
    <lineage>
        <taxon>Eukaryota</taxon>
        <taxon>Fungi</taxon>
        <taxon>Dikarya</taxon>
        <taxon>Ascomycota</taxon>
        <taxon>Pezizomycotina</taxon>
        <taxon>Sordariomycetes</taxon>
        <taxon>Hypocreomycetidae</taxon>
        <taxon>Hypocreales</taxon>
        <taxon>Nectriaceae</taxon>
        <taxon>Fusarium</taxon>
        <taxon>Fusarium burgessii species complex</taxon>
    </lineage>
</organism>
<dbReference type="Pfam" id="PF01494">
    <property type="entry name" value="FAD_binding_3"/>
    <property type="match status" value="2"/>
</dbReference>
<evidence type="ECO:0000256" key="5">
    <source>
        <dbReference type="ARBA" id="ARBA00023033"/>
    </source>
</evidence>
<evidence type="ECO:0000256" key="2">
    <source>
        <dbReference type="ARBA" id="ARBA00022630"/>
    </source>
</evidence>
<gene>
    <name evidence="7" type="ORF">FBEOM_13420</name>
</gene>
<evidence type="ECO:0000313" key="8">
    <source>
        <dbReference type="Proteomes" id="UP000730481"/>
    </source>
</evidence>
<dbReference type="PRINTS" id="PR00420">
    <property type="entry name" value="RNGMNOXGNASE"/>
</dbReference>
<dbReference type="InterPro" id="IPR050493">
    <property type="entry name" value="FAD-dep_Monooxygenase_BioMet"/>
</dbReference>
<evidence type="ECO:0000256" key="3">
    <source>
        <dbReference type="ARBA" id="ARBA00022827"/>
    </source>
</evidence>
<reference evidence="7" key="1">
    <citation type="journal article" date="2017" name="Mycologia">
        <title>Fusarium algeriense, sp. nov., a novel toxigenic crown rot pathogen of durum wheat from Algeria is nested in the Fusarium burgessii species complex.</title>
        <authorList>
            <person name="Laraba I."/>
            <person name="Keddad A."/>
            <person name="Boureghda H."/>
            <person name="Abdallah N."/>
            <person name="Vaughan M.M."/>
            <person name="Proctor R.H."/>
            <person name="Busman M."/>
            <person name="O'Donnell K."/>
        </authorList>
    </citation>
    <scope>NUCLEOTIDE SEQUENCE</scope>
    <source>
        <strain evidence="7">NRRL 25174</strain>
    </source>
</reference>
<dbReference type="Gene3D" id="3.50.50.60">
    <property type="entry name" value="FAD/NAD(P)-binding domain"/>
    <property type="match status" value="1"/>
</dbReference>
<dbReference type="FunFam" id="3.50.50.60:FF:000156">
    <property type="entry name" value="Salicylate hydroxylase, putative"/>
    <property type="match status" value="1"/>
</dbReference>
<dbReference type="AlphaFoldDB" id="A0A9P5DRL0"/>
<dbReference type="Proteomes" id="UP000730481">
    <property type="component" value="Unassembled WGS sequence"/>
</dbReference>
<dbReference type="GO" id="GO:0004497">
    <property type="term" value="F:monooxygenase activity"/>
    <property type="evidence" value="ECO:0007669"/>
    <property type="project" value="UniProtKB-KW"/>
</dbReference>
<evidence type="ECO:0000256" key="1">
    <source>
        <dbReference type="ARBA" id="ARBA00007992"/>
    </source>
</evidence>
<reference evidence="7" key="2">
    <citation type="submission" date="2020-02" db="EMBL/GenBank/DDBJ databases">
        <title>Identification and distribution of gene clusters putatively required for synthesis of sphingolipid metabolism inhibitors in phylogenetically diverse species of the filamentous fungus Fusarium.</title>
        <authorList>
            <person name="Kim H.-S."/>
            <person name="Busman M."/>
            <person name="Brown D.W."/>
            <person name="Divon H."/>
            <person name="Uhlig S."/>
            <person name="Proctor R.H."/>
        </authorList>
    </citation>
    <scope>NUCLEOTIDE SEQUENCE</scope>
    <source>
        <strain evidence="7">NRRL 25174</strain>
    </source>
</reference>
<dbReference type="OrthoDB" id="16820at2759"/>
<sequence length="444" mass="48867">MENFGRGPPQLIPEVSYMKRTCINNMKQTKAIIIGGGPAGLATALRLQQKANVICTIYELRPAPSTLGSAIGILPNGLRLLDRLGVYSELLHRGSSHSNMTIHSINGGVLGQKDMVAAGREQTGYGYMRVKRTDLQDTLLKAVDKAGITLRYNKSLTSITESAHSVTVTFSDGTSDTADLLLGCDGIHSAVRRLHVDPDQIPVYTGMSGLGAIVPASCVSDSAQKEMRGMNVTMTQEGMFGVMTCTASDDEILWFLSKEVHLPDSEDARSGWELHRQEEVDGFKTQLQETLKDAGGEWGDNLRQLVSNTTAVKFYPIYKLPTGGKWHKGRTLLLGDAAHAMPPHAGQGVSMAFEDAFLLARLLEKDQSLKQTFKQFDDIRRPRVEDIANRASGNAKVRRKTGSWGLWLKEMGLWMFMQGAWAFGMDRWGSEVQQMVYDVDAVNI</sequence>
<dbReference type="InterPro" id="IPR002938">
    <property type="entry name" value="FAD-bd"/>
</dbReference>
<keyword evidence="5" id="KW-0503">Monooxygenase</keyword>
<dbReference type="EMBL" id="PVQB02000979">
    <property type="protein sequence ID" value="KAF4332770.1"/>
    <property type="molecule type" value="Genomic_DNA"/>
</dbReference>
<evidence type="ECO:0000313" key="7">
    <source>
        <dbReference type="EMBL" id="KAF4332770.1"/>
    </source>
</evidence>
<proteinExistence type="inferred from homology"/>
<evidence type="ECO:0000259" key="6">
    <source>
        <dbReference type="Pfam" id="PF01494"/>
    </source>
</evidence>
<comment type="caution">
    <text evidence="7">The sequence shown here is derived from an EMBL/GenBank/DDBJ whole genome shotgun (WGS) entry which is preliminary data.</text>
</comment>
<feature type="domain" description="FAD-binding" evidence="6">
    <location>
        <begin position="29"/>
        <end position="256"/>
    </location>
</feature>
<keyword evidence="8" id="KW-1185">Reference proteome</keyword>
<dbReference type="SUPFAM" id="SSF51905">
    <property type="entry name" value="FAD/NAD(P)-binding domain"/>
    <property type="match status" value="1"/>
</dbReference>
<accession>A0A9P5DRL0</accession>
<comment type="similarity">
    <text evidence="1">Belongs to the paxM FAD-dependent monooxygenase family.</text>
</comment>